<evidence type="ECO:0000256" key="1">
    <source>
        <dbReference type="ARBA" id="ARBA00022729"/>
    </source>
</evidence>
<feature type="domain" description="DUF8202" evidence="3">
    <location>
        <begin position="195"/>
        <end position="373"/>
    </location>
</feature>
<dbReference type="Proteomes" id="UP000197768">
    <property type="component" value="Unassembled WGS sequence"/>
</dbReference>
<evidence type="ECO:0000313" key="4">
    <source>
        <dbReference type="EMBL" id="OWP85411.1"/>
    </source>
</evidence>
<proteinExistence type="predicted"/>
<evidence type="ECO:0000256" key="2">
    <source>
        <dbReference type="SAM" id="SignalP"/>
    </source>
</evidence>
<reference evidence="4 5" key="1">
    <citation type="journal article" date="2017" name="Infect. Genet. Evol.">
        <title>Comparative genome analysis of fish pathogen Flavobacterium columnare reveals extensive sequence diversity within the species.</title>
        <authorList>
            <person name="Kayansamruaj P."/>
            <person name="Dong H.T."/>
            <person name="Hirono I."/>
            <person name="Kondo H."/>
            <person name="Senapin S."/>
            <person name="Rodkhum C."/>
        </authorList>
    </citation>
    <scope>NUCLEOTIDE SEQUENCE [LARGE SCALE GENOMIC DNA]</scope>
    <source>
        <strain evidence="4 5">1215</strain>
    </source>
</reference>
<keyword evidence="1 2" id="KW-0732">Signal</keyword>
<dbReference type="EMBL" id="MTCZ01000001">
    <property type="protein sequence ID" value="OWP85411.1"/>
    <property type="molecule type" value="Genomic_DNA"/>
</dbReference>
<dbReference type="Pfam" id="PF26628">
    <property type="entry name" value="DUF8202"/>
    <property type="match status" value="1"/>
</dbReference>
<accession>A0A246GLZ1</accession>
<feature type="chain" id="PRO_5012715632" description="DUF8202 domain-containing protein" evidence="2">
    <location>
        <begin position="19"/>
        <end position="637"/>
    </location>
</feature>
<comment type="caution">
    <text evidence="4">The sequence shown here is derived from an EMBL/GenBank/DDBJ whole genome shotgun (WGS) entry which is preliminary data.</text>
</comment>
<dbReference type="InterPro" id="IPR026444">
    <property type="entry name" value="Secre_tail"/>
</dbReference>
<dbReference type="AlphaFoldDB" id="A0A246GLZ1"/>
<gene>
    <name evidence="4" type="ORF">BWK59_00085</name>
</gene>
<sequence>MKLYISFFILILSIKSFAQKCPAQVKNPYIWITADKNENQFILRNQLHPNSILLKKKEGVLTNNHPSIFFDASQDTLTFDIAKIDYQTIFLVYKVKDSLTEQVLWNIADQSKNITLTTTERLANLSNFKYNSLKNKSEYSSAIHFYQHTKSNLGNNNKYQISIGKIKHNLAIPAHSLKGYISEIIMYDRFLNSKEINKIASYLAIKYGISLSQNELQNYTNSKGKIIWNALENKHYLNHVTAIGKDETSQLYQSKSRNIEDDLTTIDLSSTQESVPDNSFLFWSDNAKPLKFKQEEGLPKLLERKWLMCIDSTIDSHKIKWQFNLKKITNLKEPDTNPWLVIDPTGKAKWDSDEIIYKKLEETSNATTTLSNYNWDGKKNKKIVYTFQMAPDMFARVKITQPKCGISDGFLKYTIIGGKAPYTITLINYDTKNVVKKWVHDGNASNIAVHSGKYNYIVVDASGTIYEQKIFISDQDITSPKLQEIFTLNDTPIVINANDYLPEGNYQFQWFLNKELITNGNSIMLTNPGDYQLITKHANDCETVTNFRVEEKNNSKNNQIIALPNPSEDGHFKIFGNFSTITNATLYIYNSAGALITTEKWSGKTQYIYNGHIPTSGVYTAKISTAEEEKSIKIIIK</sequence>
<evidence type="ECO:0000259" key="3">
    <source>
        <dbReference type="Pfam" id="PF26628"/>
    </source>
</evidence>
<protein>
    <recommendedName>
        <fullName evidence="3">DUF8202 domain-containing protein</fullName>
    </recommendedName>
</protein>
<feature type="signal peptide" evidence="2">
    <location>
        <begin position="1"/>
        <end position="18"/>
    </location>
</feature>
<evidence type="ECO:0000313" key="5">
    <source>
        <dbReference type="Proteomes" id="UP000197768"/>
    </source>
</evidence>
<organism evidence="4 5">
    <name type="scientific">Flavobacterium davisii</name>
    <dbReference type="NCBI Taxonomy" id="2906077"/>
    <lineage>
        <taxon>Bacteria</taxon>
        <taxon>Pseudomonadati</taxon>
        <taxon>Bacteroidota</taxon>
        <taxon>Flavobacteriia</taxon>
        <taxon>Flavobacteriales</taxon>
        <taxon>Flavobacteriaceae</taxon>
        <taxon>Flavobacterium</taxon>
    </lineage>
</organism>
<dbReference type="NCBIfam" id="TIGR04183">
    <property type="entry name" value="Por_Secre_tail"/>
    <property type="match status" value="1"/>
</dbReference>
<dbReference type="InterPro" id="IPR058515">
    <property type="entry name" value="DUF8202"/>
</dbReference>
<dbReference type="RefSeq" id="WP_088389954.1">
    <property type="nucleotide sequence ID" value="NZ_MTCZ01000001.1"/>
</dbReference>
<name>A0A246GLZ1_9FLAO</name>